<dbReference type="EMBL" id="JANBPG010000330">
    <property type="protein sequence ID" value="KAJ1897485.1"/>
    <property type="molecule type" value="Genomic_DNA"/>
</dbReference>
<evidence type="ECO:0000313" key="1">
    <source>
        <dbReference type="EMBL" id="KAJ1897485.1"/>
    </source>
</evidence>
<keyword evidence="2" id="KW-1185">Reference proteome</keyword>
<reference evidence="1" key="1">
    <citation type="submission" date="2022-07" db="EMBL/GenBank/DDBJ databases">
        <title>Phylogenomic reconstructions and comparative analyses of Kickxellomycotina fungi.</title>
        <authorList>
            <person name="Reynolds N.K."/>
            <person name="Stajich J.E."/>
            <person name="Barry K."/>
            <person name="Grigoriev I.V."/>
            <person name="Crous P."/>
            <person name="Smith M.E."/>
        </authorList>
    </citation>
    <scope>NUCLEOTIDE SEQUENCE</scope>
    <source>
        <strain evidence="1">Benny 63K</strain>
    </source>
</reference>
<comment type="caution">
    <text evidence="1">The sequence shown here is derived from an EMBL/GenBank/DDBJ whole genome shotgun (WGS) entry which is preliminary data.</text>
</comment>
<evidence type="ECO:0000313" key="2">
    <source>
        <dbReference type="Proteomes" id="UP001150581"/>
    </source>
</evidence>
<proteinExistence type="predicted"/>
<dbReference type="Proteomes" id="UP001150581">
    <property type="component" value="Unassembled WGS sequence"/>
</dbReference>
<protein>
    <submittedName>
        <fullName evidence="1">Uncharacterized protein</fullName>
    </submittedName>
</protein>
<organism evidence="1 2">
    <name type="scientific">Kickxella alabastrina</name>
    <dbReference type="NCBI Taxonomy" id="61397"/>
    <lineage>
        <taxon>Eukaryota</taxon>
        <taxon>Fungi</taxon>
        <taxon>Fungi incertae sedis</taxon>
        <taxon>Zoopagomycota</taxon>
        <taxon>Kickxellomycotina</taxon>
        <taxon>Kickxellomycetes</taxon>
        <taxon>Kickxellales</taxon>
        <taxon>Kickxellaceae</taxon>
        <taxon>Kickxella</taxon>
    </lineage>
</organism>
<sequence>MINPIGITPSQSLQSLQLNDFGSDAATLVAANFAVVSQQQQHQQPGSLLTSTVDMSNSLYNNNSLTSMDSESLSSMLSASAAQQQQRPTFVTVPGNYNVSSNSGFLTPTAVSYEQAAQAQAQAQAQANFDYMMGKRKFDDTDMSLLPSPMGVPLGKRVTMPALYGDYQTRPMPIPTGIGMQRIASYHPSSFGGTSPLQNMDTGNSLSVAPARLPINRLKTTPVNSSFSSKPSGNGKRSAGISSSNTTMFAVQTQPQPTQHQRKVAHNAIERRYRNNINDRITDLRNSVPALQHVRPKKRQPGVGSSSNSSPYARDNAETSNDEDEEDDDEEDNEGGSHQVDGVEAATKLNKATILGKSTEYIYYLRRTNDQMKRESFYLQEIVRSMPDGEVILTNLLLRAKQESEAATVSLRVPERATMPKKKQKQHH</sequence>
<name>A0ACC1IL31_9FUNG</name>
<accession>A0ACC1IL31</accession>
<gene>
    <name evidence="1" type="ORF">LPJ66_003337</name>
</gene>